<protein>
    <submittedName>
        <fullName evidence="1">Uncharacterized protein</fullName>
    </submittedName>
</protein>
<reference evidence="1 2" key="1">
    <citation type="submission" date="2021-04" db="EMBL/GenBank/DDBJ databases">
        <title>Metabacillus sp. strain KIGAM252 whole genome sequence.</title>
        <authorList>
            <person name="Seo M.-J."/>
            <person name="Cho E.-S."/>
            <person name="Hwang C.Y."/>
            <person name="Yoon D.J."/>
        </authorList>
    </citation>
    <scope>NUCLEOTIDE SEQUENCE [LARGE SCALE GENOMIC DNA]</scope>
    <source>
        <strain evidence="1 2">KIGAM252</strain>
    </source>
</reference>
<gene>
    <name evidence="1" type="ORF">J9317_19055</name>
</gene>
<dbReference type="Proteomes" id="UP000682403">
    <property type="component" value="Unassembled WGS sequence"/>
</dbReference>
<organism evidence="1 2">
    <name type="scientific">Metabacillus flavus</name>
    <dbReference type="NCBI Taxonomy" id="2823519"/>
    <lineage>
        <taxon>Bacteria</taxon>
        <taxon>Bacillati</taxon>
        <taxon>Bacillota</taxon>
        <taxon>Bacilli</taxon>
        <taxon>Bacillales</taxon>
        <taxon>Bacillaceae</taxon>
        <taxon>Metabacillus</taxon>
    </lineage>
</organism>
<proteinExistence type="predicted"/>
<accession>A0ABS5LJM4</accession>
<dbReference type="RefSeq" id="WP_211561562.1">
    <property type="nucleotide sequence ID" value="NZ_JAGVRK010000001.1"/>
</dbReference>
<keyword evidence="2" id="KW-1185">Reference proteome</keyword>
<evidence type="ECO:0000313" key="2">
    <source>
        <dbReference type="Proteomes" id="UP000682403"/>
    </source>
</evidence>
<sequence>MAFWIIPLIAGLLILRIVVRFFWSRTITFHVNHIKDHPHEEQAAVFLRALKRVWAIPNQQNLWIELKEAYFMILNSEQIEFETKLAIYQLLTKKRVYGLRKPYKRLHSKAITEPSA</sequence>
<evidence type="ECO:0000313" key="1">
    <source>
        <dbReference type="EMBL" id="MBS2970844.1"/>
    </source>
</evidence>
<name>A0ABS5LJM4_9BACI</name>
<dbReference type="EMBL" id="JAGVRK010000001">
    <property type="protein sequence ID" value="MBS2970844.1"/>
    <property type="molecule type" value="Genomic_DNA"/>
</dbReference>
<comment type="caution">
    <text evidence="1">The sequence shown here is derived from an EMBL/GenBank/DDBJ whole genome shotgun (WGS) entry which is preliminary data.</text>
</comment>